<evidence type="ECO:0000313" key="1">
    <source>
        <dbReference type="Proteomes" id="UP000095286"/>
    </source>
</evidence>
<sequence>MPTTSDAEQKFNAERVLSAIWPEWRNPVLDGDADDLYVVCGSSDATDIMGDLDAFLRNLFYIGESEKEGENQHLGDFNRKVLKENLFYRKELQMSQISVENMVVHKLPVPSKKIGKNIGYTFSHKFKWQVANREHGNCTMLEIYLLQCLQNS</sequence>
<reference evidence="2" key="1">
    <citation type="submission" date="2016-11" db="UniProtKB">
        <authorList>
            <consortium name="WormBaseParasite"/>
        </authorList>
    </citation>
    <scope>IDENTIFICATION</scope>
    <source>
        <strain evidence="2">KR3021</strain>
    </source>
</reference>
<organism evidence="1 2">
    <name type="scientific">Rhabditophanes sp. KR3021</name>
    <dbReference type="NCBI Taxonomy" id="114890"/>
    <lineage>
        <taxon>Eukaryota</taxon>
        <taxon>Metazoa</taxon>
        <taxon>Ecdysozoa</taxon>
        <taxon>Nematoda</taxon>
        <taxon>Chromadorea</taxon>
        <taxon>Rhabditida</taxon>
        <taxon>Tylenchina</taxon>
        <taxon>Panagrolaimomorpha</taxon>
        <taxon>Strongyloidoidea</taxon>
        <taxon>Alloionematidae</taxon>
        <taxon>Rhabditophanes</taxon>
    </lineage>
</organism>
<name>A0AC35TGY9_9BILA</name>
<accession>A0AC35TGY9</accession>
<dbReference type="Proteomes" id="UP000095286">
    <property type="component" value="Unplaced"/>
</dbReference>
<evidence type="ECO:0000313" key="2">
    <source>
        <dbReference type="WBParaSite" id="RSKR_0000041600.1"/>
    </source>
</evidence>
<proteinExistence type="predicted"/>
<protein>
    <submittedName>
        <fullName evidence="2">Zf-RVT domain-containing protein</fullName>
    </submittedName>
</protein>
<dbReference type="WBParaSite" id="RSKR_0000041600.1">
    <property type="protein sequence ID" value="RSKR_0000041600.1"/>
    <property type="gene ID" value="RSKR_0000041600"/>
</dbReference>